<gene>
    <name evidence="1" type="ORF">M8818_005568</name>
</gene>
<protein>
    <submittedName>
        <fullName evidence="1">Uncharacterized protein</fullName>
    </submittedName>
</protein>
<name>A0ACC3S8E3_9PEZI</name>
<keyword evidence="2" id="KW-1185">Reference proteome</keyword>
<accession>A0ACC3S8E3</accession>
<proteinExistence type="predicted"/>
<dbReference type="EMBL" id="JAMKPW020000033">
    <property type="protein sequence ID" value="KAK8202043.1"/>
    <property type="molecule type" value="Genomic_DNA"/>
</dbReference>
<sequence length="216" mass="23689">MAPHKLARVPDDYKIDKRPLLRPSIPSPYASADTQKVVYVSSKTPFMSAVKRVQKLLKLVDKRETQAATAHVQNTKKRKYGSSGDDMGDIGRIAAILAENKTKDEGKEGIVLKATGKAIEKALNLALWFQQREEYRVTIKTSSVGAIDDIVPRECADVRNGQMQEKEKGTAGPAGPDVGSTEGGLSTNEEDNEPHDIPPESRIRYASVIEVMVSSR</sequence>
<evidence type="ECO:0000313" key="2">
    <source>
        <dbReference type="Proteomes" id="UP001320706"/>
    </source>
</evidence>
<organism evidence="1 2">
    <name type="scientific">Zalaria obscura</name>
    <dbReference type="NCBI Taxonomy" id="2024903"/>
    <lineage>
        <taxon>Eukaryota</taxon>
        <taxon>Fungi</taxon>
        <taxon>Dikarya</taxon>
        <taxon>Ascomycota</taxon>
        <taxon>Pezizomycotina</taxon>
        <taxon>Dothideomycetes</taxon>
        <taxon>Dothideomycetidae</taxon>
        <taxon>Dothideales</taxon>
        <taxon>Zalariaceae</taxon>
        <taxon>Zalaria</taxon>
    </lineage>
</organism>
<comment type="caution">
    <text evidence="1">The sequence shown here is derived from an EMBL/GenBank/DDBJ whole genome shotgun (WGS) entry which is preliminary data.</text>
</comment>
<reference evidence="1" key="1">
    <citation type="submission" date="2024-02" db="EMBL/GenBank/DDBJ databases">
        <title>Metagenome Assembled Genome of Zalaria obscura JY119.</title>
        <authorList>
            <person name="Vighnesh L."/>
            <person name="Jagadeeshwari U."/>
            <person name="Venkata Ramana C."/>
            <person name="Sasikala C."/>
        </authorList>
    </citation>
    <scope>NUCLEOTIDE SEQUENCE</scope>
    <source>
        <strain evidence="1">JY119</strain>
    </source>
</reference>
<evidence type="ECO:0000313" key="1">
    <source>
        <dbReference type="EMBL" id="KAK8202043.1"/>
    </source>
</evidence>
<dbReference type="Proteomes" id="UP001320706">
    <property type="component" value="Unassembled WGS sequence"/>
</dbReference>